<dbReference type="Pfam" id="PF03417">
    <property type="entry name" value="AAT"/>
    <property type="match status" value="1"/>
</dbReference>
<keyword evidence="2" id="KW-0378">Hydrolase</keyword>
<dbReference type="InterPro" id="IPR029055">
    <property type="entry name" value="Ntn_hydrolases_N"/>
</dbReference>
<dbReference type="AlphaFoldDB" id="A0A1I2QC67"/>
<dbReference type="EMBL" id="FOOE01000036">
    <property type="protein sequence ID" value="SFG23221.1"/>
    <property type="molecule type" value="Genomic_DNA"/>
</dbReference>
<accession>A0A1I2QC67</accession>
<dbReference type="Proteomes" id="UP000182135">
    <property type="component" value="Unassembled WGS sequence"/>
</dbReference>
<name>A0A1I2QC67_9CLOT</name>
<dbReference type="GO" id="GO:0016787">
    <property type="term" value="F:hydrolase activity"/>
    <property type="evidence" value="ECO:0007669"/>
    <property type="project" value="UniProtKB-KW"/>
</dbReference>
<keyword evidence="3" id="KW-1185">Reference proteome</keyword>
<organism evidence="2 3">
    <name type="scientific">Clostridium cadaveris</name>
    <dbReference type="NCBI Taxonomy" id="1529"/>
    <lineage>
        <taxon>Bacteria</taxon>
        <taxon>Bacillati</taxon>
        <taxon>Bacillota</taxon>
        <taxon>Clostridia</taxon>
        <taxon>Eubacteriales</taxon>
        <taxon>Clostridiaceae</taxon>
        <taxon>Clostridium</taxon>
    </lineage>
</organism>
<proteinExistence type="predicted"/>
<dbReference type="OrthoDB" id="8617387at2"/>
<feature type="domain" description="Peptidase C45 hydrolase" evidence="1">
    <location>
        <begin position="54"/>
        <end position="154"/>
    </location>
</feature>
<sequence length="206" mass="24527">MCNLIWSRDDHNNIFISRTMNSMNCENNVQFIPQNMKLDEETYSLYLVKHDFNEGINQCGLFANIQVLNYNKNKCIRKPIYMESYKHELIRKIGITRYILERCSDVKEAKTVIETFKRECELLKENVVINYFVADRYGNIITDSSYENKNIYEEHATYSMRFDLKNKSLSIYYDKNLSICKHLILSEEVQGIGYFFKMRPLSSVRI</sequence>
<evidence type="ECO:0000259" key="1">
    <source>
        <dbReference type="Pfam" id="PF03417"/>
    </source>
</evidence>
<gene>
    <name evidence="2" type="ORF">SAMN04487885_1368</name>
</gene>
<dbReference type="SUPFAM" id="SSF56235">
    <property type="entry name" value="N-terminal nucleophile aminohydrolases (Ntn hydrolases)"/>
    <property type="match status" value="1"/>
</dbReference>
<evidence type="ECO:0000313" key="3">
    <source>
        <dbReference type="Proteomes" id="UP000182135"/>
    </source>
</evidence>
<protein>
    <submittedName>
        <fullName evidence="2">Linear amide C-N hydrolases, choloylglycine hydrolase family</fullName>
    </submittedName>
</protein>
<dbReference type="Gene3D" id="3.60.60.10">
    <property type="entry name" value="Penicillin V Acylase, Chain A"/>
    <property type="match status" value="1"/>
</dbReference>
<dbReference type="InterPro" id="IPR005079">
    <property type="entry name" value="Peptidase_C45_hydrolase"/>
</dbReference>
<evidence type="ECO:0000313" key="2">
    <source>
        <dbReference type="EMBL" id="SFG23221.1"/>
    </source>
</evidence>
<dbReference type="RefSeq" id="WP_027639772.1">
    <property type="nucleotide sequence ID" value="NZ_CABMJC010000029.1"/>
</dbReference>
<reference evidence="2 3" key="1">
    <citation type="submission" date="2016-10" db="EMBL/GenBank/DDBJ databases">
        <authorList>
            <person name="de Groot N.N."/>
        </authorList>
    </citation>
    <scope>NUCLEOTIDE SEQUENCE [LARGE SCALE GENOMIC DNA]</scope>
    <source>
        <strain evidence="2 3">NLAE-zl-G419</strain>
    </source>
</reference>
<dbReference type="STRING" id="1529.SAMN04487885_1368"/>